<dbReference type="PANTHER" id="PTHR43350:SF18">
    <property type="entry name" value="ENOYL REDUCTASE (ER) DOMAIN-CONTAINING PROTEIN"/>
    <property type="match status" value="1"/>
</dbReference>
<gene>
    <name evidence="9" type="primary">ADH5</name>
    <name evidence="9" type="ORF">ATNIH1004_006661</name>
</gene>
<sequence>MSGRVMAKAIIAREPVEPLAINLSLEDVAVHPPGDDEILVDMRASGICHTDLVLCSVPRGSIGINYPKVPGHEGSGIVRAIGKSVKSVEVGDPVLLSFHSCSSCFQCQDSHPAYCETFAQQNYLGCQGSMTVQKTGEVVWSRFFGQSSFAQVSVVSEASVVNARELLHQAHELDLFAPLGCGFQTGMGAVQNIACAGPNDVVMILGLGAVGLGALMTAKIRGCKAIIAVDRVKARIELAKSLGATHTLDTSSADFTSLDEAIKLIIPAGVSVVIETTGHPAIFERGLRCTHARGKVVFIGIPPLGYQFSFDLSEHINHGRSILGCIEGDCIPQKAIPQMIQWYREGRFPIDRIVHYFKSIWGLRKIVRVDRQILLIHSSGSEYLHYLELNWCRLPYSKS</sequence>
<dbReference type="Pfam" id="PF00107">
    <property type="entry name" value="ADH_zinc_N"/>
    <property type="match status" value="1"/>
</dbReference>
<dbReference type="InterPro" id="IPR013149">
    <property type="entry name" value="ADH-like_C"/>
</dbReference>
<evidence type="ECO:0000256" key="5">
    <source>
        <dbReference type="ARBA" id="ARBA00023002"/>
    </source>
</evidence>
<proteinExistence type="inferred from homology"/>
<keyword evidence="3 6" id="KW-0479">Metal-binding</keyword>
<evidence type="ECO:0000256" key="4">
    <source>
        <dbReference type="ARBA" id="ARBA00022833"/>
    </source>
</evidence>
<dbReference type="OrthoDB" id="1560166at2759"/>
<dbReference type="GO" id="GO:0016491">
    <property type="term" value="F:oxidoreductase activity"/>
    <property type="evidence" value="ECO:0007669"/>
    <property type="project" value="UniProtKB-KW"/>
</dbReference>
<evidence type="ECO:0000259" key="8">
    <source>
        <dbReference type="Pfam" id="PF08240"/>
    </source>
</evidence>
<feature type="domain" description="Alcohol dehydrogenase-like N-terminal" evidence="8">
    <location>
        <begin position="34"/>
        <end position="159"/>
    </location>
</feature>
<dbReference type="AlphaFoldDB" id="A0A5M9ME36"/>
<dbReference type="PROSITE" id="PS00059">
    <property type="entry name" value="ADH_ZINC"/>
    <property type="match status" value="1"/>
</dbReference>
<dbReference type="Proteomes" id="UP000324241">
    <property type="component" value="Unassembled WGS sequence"/>
</dbReference>
<name>A0A5M9ME36_9EURO</name>
<organism evidence="9 10">
    <name type="scientific">Aspergillus tanneri</name>
    <dbReference type="NCBI Taxonomy" id="1220188"/>
    <lineage>
        <taxon>Eukaryota</taxon>
        <taxon>Fungi</taxon>
        <taxon>Dikarya</taxon>
        <taxon>Ascomycota</taxon>
        <taxon>Pezizomycotina</taxon>
        <taxon>Eurotiomycetes</taxon>
        <taxon>Eurotiomycetidae</taxon>
        <taxon>Eurotiales</taxon>
        <taxon>Aspergillaceae</taxon>
        <taxon>Aspergillus</taxon>
        <taxon>Aspergillus subgen. Circumdati</taxon>
    </lineage>
</organism>
<evidence type="ECO:0000313" key="10">
    <source>
        <dbReference type="Proteomes" id="UP000324241"/>
    </source>
</evidence>
<dbReference type="Pfam" id="PF08240">
    <property type="entry name" value="ADH_N"/>
    <property type="match status" value="1"/>
</dbReference>
<evidence type="ECO:0000256" key="1">
    <source>
        <dbReference type="ARBA" id="ARBA00001947"/>
    </source>
</evidence>
<evidence type="ECO:0000256" key="3">
    <source>
        <dbReference type="ARBA" id="ARBA00022723"/>
    </source>
</evidence>
<dbReference type="RefSeq" id="XP_033424603.1">
    <property type="nucleotide sequence ID" value="XM_033571288.1"/>
</dbReference>
<comment type="similarity">
    <text evidence="2 6">Belongs to the zinc-containing alcohol dehydrogenase family.</text>
</comment>
<comment type="caution">
    <text evidence="9">The sequence shown here is derived from an EMBL/GenBank/DDBJ whole genome shotgun (WGS) entry which is preliminary data.</text>
</comment>
<dbReference type="CDD" id="cd08278">
    <property type="entry name" value="benzyl_alcohol_DH"/>
    <property type="match status" value="1"/>
</dbReference>
<evidence type="ECO:0000256" key="6">
    <source>
        <dbReference type="RuleBase" id="RU361277"/>
    </source>
</evidence>
<dbReference type="GO" id="GO:0008270">
    <property type="term" value="F:zinc ion binding"/>
    <property type="evidence" value="ECO:0007669"/>
    <property type="project" value="InterPro"/>
</dbReference>
<evidence type="ECO:0000259" key="7">
    <source>
        <dbReference type="Pfam" id="PF00107"/>
    </source>
</evidence>
<evidence type="ECO:0000313" key="9">
    <source>
        <dbReference type="EMBL" id="KAA8645242.1"/>
    </source>
</evidence>
<keyword evidence="4 6" id="KW-0862">Zinc</keyword>
<evidence type="ECO:0000256" key="2">
    <source>
        <dbReference type="ARBA" id="ARBA00008072"/>
    </source>
</evidence>
<feature type="domain" description="Alcohol dehydrogenase-like C-terminal" evidence="7">
    <location>
        <begin position="209"/>
        <end position="343"/>
    </location>
</feature>
<reference evidence="9 10" key="1">
    <citation type="submission" date="2019-08" db="EMBL/GenBank/DDBJ databases">
        <title>The genome sequence of a newly discovered highly antifungal drug resistant Aspergillus species, Aspergillus tanneri NIH 1004.</title>
        <authorList>
            <person name="Mounaud S."/>
            <person name="Singh I."/>
            <person name="Joardar V."/>
            <person name="Pakala S."/>
            <person name="Pakala S."/>
            <person name="Venepally P."/>
            <person name="Chung J.K."/>
            <person name="Losada L."/>
            <person name="Nierman W.C."/>
        </authorList>
    </citation>
    <scope>NUCLEOTIDE SEQUENCE [LARGE SCALE GENOMIC DNA]</scope>
    <source>
        <strain evidence="9 10">NIH1004</strain>
    </source>
</reference>
<dbReference type="FunFam" id="3.40.50.720:FF:000003">
    <property type="entry name" value="S-(hydroxymethyl)glutathione dehydrogenase"/>
    <property type="match status" value="1"/>
</dbReference>
<dbReference type="InterPro" id="IPR002328">
    <property type="entry name" value="ADH_Zn_CS"/>
</dbReference>
<dbReference type="InterPro" id="IPR013154">
    <property type="entry name" value="ADH-like_N"/>
</dbReference>
<dbReference type="PANTHER" id="PTHR43350">
    <property type="entry name" value="NAD-DEPENDENT ALCOHOL DEHYDROGENASE"/>
    <property type="match status" value="1"/>
</dbReference>
<keyword evidence="5" id="KW-0560">Oxidoreductase</keyword>
<dbReference type="VEuPathDB" id="FungiDB:EYZ11_007723"/>
<comment type="cofactor">
    <cofactor evidence="1 6">
        <name>Zn(2+)</name>
        <dbReference type="ChEBI" id="CHEBI:29105"/>
    </cofactor>
</comment>
<dbReference type="Gene3D" id="3.90.180.10">
    <property type="entry name" value="Medium-chain alcohol dehydrogenases, catalytic domain"/>
    <property type="match status" value="1"/>
</dbReference>
<dbReference type="EMBL" id="QUQM01000007">
    <property type="protein sequence ID" value="KAA8645242.1"/>
    <property type="molecule type" value="Genomic_DNA"/>
</dbReference>
<dbReference type="Gene3D" id="3.40.50.720">
    <property type="entry name" value="NAD(P)-binding Rossmann-like Domain"/>
    <property type="match status" value="1"/>
</dbReference>
<accession>A0A5M9ME36</accession>
<protein>
    <submittedName>
        <fullName evidence="9">NAD/NADP dependent alcohol dehydrogenase</fullName>
    </submittedName>
</protein>
<dbReference type="SUPFAM" id="SSF50129">
    <property type="entry name" value="GroES-like"/>
    <property type="match status" value="1"/>
</dbReference>
<dbReference type="InterPro" id="IPR036291">
    <property type="entry name" value="NAD(P)-bd_dom_sf"/>
</dbReference>
<dbReference type="InterPro" id="IPR011032">
    <property type="entry name" value="GroES-like_sf"/>
</dbReference>
<dbReference type="SUPFAM" id="SSF51735">
    <property type="entry name" value="NAD(P)-binding Rossmann-fold domains"/>
    <property type="match status" value="1"/>
</dbReference>
<dbReference type="GeneID" id="54329363"/>